<feature type="domain" description="Beta-lactamase-related" evidence="1">
    <location>
        <begin position="23"/>
        <end position="299"/>
    </location>
</feature>
<dbReference type="AlphaFoldDB" id="A0A2M8J108"/>
<gene>
    <name evidence="2" type="ORF">CVM52_12105</name>
</gene>
<dbReference type="InterPro" id="IPR012338">
    <property type="entry name" value="Beta-lactam/transpept-like"/>
</dbReference>
<dbReference type="RefSeq" id="WP_100162756.1">
    <property type="nucleotide sequence ID" value="NZ_PGTB01000042.1"/>
</dbReference>
<dbReference type="EMBL" id="PGTB01000042">
    <property type="protein sequence ID" value="PJE36454.1"/>
    <property type="molecule type" value="Genomic_DNA"/>
</dbReference>
<comment type="caution">
    <text evidence="2">The sequence shown here is derived from an EMBL/GenBank/DDBJ whole genome shotgun (WGS) entry which is preliminary data.</text>
</comment>
<reference evidence="2 3" key="1">
    <citation type="journal article" date="2018" name="Int. J. Syst. Evol. Microbiol.">
        <title>Pseudooceanicola lipolyticus sp. nov., a marine alphaproteobacterium, reclassification of Oceanicola flagellatus as Pseudooceanicola flagellatus comb. nov. and emended description of the genus Pseudooceanicola.</title>
        <authorList>
            <person name="Huang M.-M."/>
            <person name="Guo L.-L."/>
            <person name="Wu Y.-H."/>
            <person name="Lai Q.-L."/>
            <person name="Shao Z.-Z."/>
            <person name="Wang C.-S."/>
            <person name="Wu M."/>
            <person name="Xu X.-W."/>
        </authorList>
    </citation>
    <scope>NUCLEOTIDE SEQUENCE [LARGE SCALE GENOMIC DNA]</scope>
    <source>
        <strain evidence="2 3">157</strain>
    </source>
</reference>
<dbReference type="InterPro" id="IPR001466">
    <property type="entry name" value="Beta-lactam-related"/>
</dbReference>
<evidence type="ECO:0000313" key="2">
    <source>
        <dbReference type="EMBL" id="PJE36454.1"/>
    </source>
</evidence>
<feature type="non-terminal residue" evidence="2">
    <location>
        <position position="1"/>
    </location>
</feature>
<dbReference type="Pfam" id="PF00144">
    <property type="entry name" value="Beta-lactamase"/>
    <property type="match status" value="1"/>
</dbReference>
<evidence type="ECO:0000259" key="1">
    <source>
        <dbReference type="Pfam" id="PF00144"/>
    </source>
</evidence>
<keyword evidence="3" id="KW-1185">Reference proteome</keyword>
<dbReference type="PANTHER" id="PTHR43283">
    <property type="entry name" value="BETA-LACTAMASE-RELATED"/>
    <property type="match status" value="1"/>
</dbReference>
<dbReference type="Proteomes" id="UP000231553">
    <property type="component" value="Unassembled WGS sequence"/>
</dbReference>
<protein>
    <submittedName>
        <fullName evidence="2">Serine hydrolase</fullName>
    </submittedName>
</protein>
<proteinExistence type="predicted"/>
<sequence>RIAAALDRAFAEAGDSPDKGRRAIVIVRHGRILAERYAPGIGPDTRLLSWSMAKSVTNALIGLLVAEWQLALHGPAPVPAWAAPEDPRHAVSIDMLLRQSSGQPFGSANSGLDRATRMLFQEVDMAGYAAAARFKGRPGAQWSYTDGNYAILSGILRDRLGGAQGVADFARRHLFAPAGMASALQEFDLSGAPMGATHVYATARDWARFGLLYLNDGRAGGRQVLPQGWAAYSARPTAVADQGYGAGFWTNRGNSRGARLRRCLGMPQGSYFASGHSGQTLLILPEQDMVLVSLGFSTAPDALSTARAALLVRDILGPQFAPEEGSAAMMLQRCQVAIGA</sequence>
<dbReference type="PANTHER" id="PTHR43283:SF7">
    <property type="entry name" value="BETA-LACTAMASE-RELATED DOMAIN-CONTAINING PROTEIN"/>
    <property type="match status" value="1"/>
</dbReference>
<dbReference type="Gene3D" id="3.40.710.10">
    <property type="entry name" value="DD-peptidase/beta-lactamase superfamily"/>
    <property type="match status" value="1"/>
</dbReference>
<dbReference type="OrthoDB" id="9814204at2"/>
<name>A0A2M8J108_9RHOB</name>
<organism evidence="2 3">
    <name type="scientific">Pseudooceanicola lipolyticus</name>
    <dbReference type="NCBI Taxonomy" id="2029104"/>
    <lineage>
        <taxon>Bacteria</taxon>
        <taxon>Pseudomonadati</taxon>
        <taxon>Pseudomonadota</taxon>
        <taxon>Alphaproteobacteria</taxon>
        <taxon>Rhodobacterales</taxon>
        <taxon>Paracoccaceae</taxon>
        <taxon>Pseudooceanicola</taxon>
    </lineage>
</organism>
<dbReference type="InterPro" id="IPR050789">
    <property type="entry name" value="Diverse_Enzym_Activities"/>
</dbReference>
<evidence type="ECO:0000313" key="3">
    <source>
        <dbReference type="Proteomes" id="UP000231553"/>
    </source>
</evidence>
<dbReference type="GO" id="GO:0016787">
    <property type="term" value="F:hydrolase activity"/>
    <property type="evidence" value="ECO:0007669"/>
    <property type="project" value="UniProtKB-KW"/>
</dbReference>
<dbReference type="SUPFAM" id="SSF56601">
    <property type="entry name" value="beta-lactamase/transpeptidase-like"/>
    <property type="match status" value="1"/>
</dbReference>
<keyword evidence="2" id="KW-0378">Hydrolase</keyword>
<accession>A0A2M8J108</accession>